<keyword evidence="1" id="KW-0472">Membrane</keyword>
<feature type="non-terminal residue" evidence="2">
    <location>
        <position position="50"/>
    </location>
</feature>
<keyword evidence="1" id="KW-1133">Transmembrane helix</keyword>
<protein>
    <submittedName>
        <fullName evidence="2">Uncharacterized protein</fullName>
    </submittedName>
</protein>
<evidence type="ECO:0000313" key="2">
    <source>
        <dbReference type="EMBL" id="SVE58016.1"/>
    </source>
</evidence>
<sequence length="50" mass="5872">MEEIDEKPSRIPKIGDVINYRDFLGEYTIIFGIKIISSLALIYVIMEFYN</sequence>
<evidence type="ECO:0000256" key="1">
    <source>
        <dbReference type="SAM" id="Phobius"/>
    </source>
</evidence>
<dbReference type="AlphaFoldDB" id="A0A383EMB7"/>
<organism evidence="2">
    <name type="scientific">marine metagenome</name>
    <dbReference type="NCBI Taxonomy" id="408172"/>
    <lineage>
        <taxon>unclassified sequences</taxon>
        <taxon>metagenomes</taxon>
        <taxon>ecological metagenomes</taxon>
    </lineage>
</organism>
<feature type="transmembrane region" description="Helical" evidence="1">
    <location>
        <begin position="27"/>
        <end position="46"/>
    </location>
</feature>
<accession>A0A383EMB7</accession>
<dbReference type="EMBL" id="UINC01227225">
    <property type="protein sequence ID" value="SVE58016.1"/>
    <property type="molecule type" value="Genomic_DNA"/>
</dbReference>
<proteinExistence type="predicted"/>
<gene>
    <name evidence="2" type="ORF">METZ01_LOCUS510870</name>
</gene>
<keyword evidence="1" id="KW-0812">Transmembrane</keyword>
<name>A0A383EMB7_9ZZZZ</name>
<reference evidence="2" key="1">
    <citation type="submission" date="2018-05" db="EMBL/GenBank/DDBJ databases">
        <authorList>
            <person name="Lanie J.A."/>
            <person name="Ng W.-L."/>
            <person name="Kazmierczak K.M."/>
            <person name="Andrzejewski T.M."/>
            <person name="Davidsen T.M."/>
            <person name="Wayne K.J."/>
            <person name="Tettelin H."/>
            <person name="Glass J.I."/>
            <person name="Rusch D."/>
            <person name="Podicherti R."/>
            <person name="Tsui H.-C.T."/>
            <person name="Winkler M.E."/>
        </authorList>
    </citation>
    <scope>NUCLEOTIDE SEQUENCE</scope>
</reference>